<evidence type="ECO:0000256" key="3">
    <source>
        <dbReference type="ARBA" id="ARBA00022692"/>
    </source>
</evidence>
<evidence type="ECO:0000256" key="4">
    <source>
        <dbReference type="ARBA" id="ARBA00022989"/>
    </source>
</evidence>
<sequence>MSPQSPELRGLIPAHKYPSFQNFREIGQVTFQGLLVKQREGRAGSLRTAQLAQSPHRGAAPRTMESLSELQNPLLPQSTAHLHGPYPYPEASPSWSCQEKLYSYLLGGAGPAQAHQLLDPESLQLAVEAWYRPSCLLGRDKVKEPRAGSCETSFTESREPQAGPMEQSTEHGQVEEDVTIQTVSYGVQEELQDQEDFQEEEEESDGTSTESESEDNFFTLPPRDHLGLTIFSMLCCFWPLGIAAFYFSQGTSKAISKGDFRLASTTSRRALFLATLSIAVGAGLYVAVMVALAAYMSQNGHG</sequence>
<dbReference type="PANTHER" id="PTHR14768:SF4">
    <property type="entry name" value="SYNAPSE DIFFERENTIATION-INDUCING GENE PROTEIN 1-LIKE"/>
    <property type="match status" value="1"/>
</dbReference>
<evidence type="ECO:0000256" key="5">
    <source>
        <dbReference type="ARBA" id="ARBA00023136"/>
    </source>
</evidence>
<dbReference type="Pfam" id="PF04505">
    <property type="entry name" value="CD225"/>
    <property type="match status" value="1"/>
</dbReference>
<feature type="transmembrane region" description="Helical" evidence="7">
    <location>
        <begin position="270"/>
        <end position="296"/>
    </location>
</feature>
<dbReference type="InterPro" id="IPR007593">
    <property type="entry name" value="CD225/Dispanin_fam"/>
</dbReference>
<comment type="subcellular location">
    <subcellularLocation>
        <location evidence="1">Membrane</location>
    </subcellularLocation>
</comment>
<evidence type="ECO:0000256" key="2">
    <source>
        <dbReference type="ARBA" id="ARBA00006843"/>
    </source>
</evidence>
<feature type="compositionally biased region" description="Acidic residues" evidence="6">
    <location>
        <begin position="192"/>
        <end position="215"/>
    </location>
</feature>
<dbReference type="CTD" id="646658"/>
<comment type="similarity">
    <text evidence="2">Belongs to the CD225/Dispanin family.</text>
</comment>
<evidence type="ECO:0000256" key="6">
    <source>
        <dbReference type="SAM" id="MobiDB-lite"/>
    </source>
</evidence>
<feature type="region of interest" description="Disordered" evidence="6">
    <location>
        <begin position="146"/>
        <end position="175"/>
    </location>
</feature>
<dbReference type="PANTHER" id="PTHR14768">
    <property type="entry name" value="UPF0338 PROTEIN"/>
    <property type="match status" value="1"/>
</dbReference>
<dbReference type="Proteomes" id="UP000694851">
    <property type="component" value="Unplaced"/>
</dbReference>
<feature type="region of interest" description="Disordered" evidence="6">
    <location>
        <begin position="192"/>
        <end position="218"/>
    </location>
</feature>
<organism evidence="8 9">
    <name type="scientific">Hipposideros armiger</name>
    <name type="common">Great Himalayan leaf-nosed bat</name>
    <dbReference type="NCBI Taxonomy" id="186990"/>
    <lineage>
        <taxon>Eukaryota</taxon>
        <taxon>Metazoa</taxon>
        <taxon>Chordata</taxon>
        <taxon>Craniata</taxon>
        <taxon>Vertebrata</taxon>
        <taxon>Euteleostomi</taxon>
        <taxon>Mammalia</taxon>
        <taxon>Eutheria</taxon>
        <taxon>Laurasiatheria</taxon>
        <taxon>Chiroptera</taxon>
        <taxon>Yinpterochiroptera</taxon>
        <taxon>Rhinolophoidea</taxon>
        <taxon>Hipposideridae</taxon>
        <taxon>Hipposideros</taxon>
    </lineage>
</organism>
<dbReference type="AlphaFoldDB" id="A0A8B7R4L9"/>
<keyword evidence="3 7" id="KW-0812">Transmembrane</keyword>
<dbReference type="RefSeq" id="XP_019496009.1">
    <property type="nucleotide sequence ID" value="XM_019640464.1"/>
</dbReference>
<reference evidence="9" key="1">
    <citation type="submission" date="2025-08" db="UniProtKB">
        <authorList>
            <consortium name="RefSeq"/>
        </authorList>
    </citation>
    <scope>IDENTIFICATION</scope>
    <source>
        <tissue evidence="9">Muscle</tissue>
    </source>
</reference>
<accession>A0A8B7R4L9</accession>
<keyword evidence="4 7" id="KW-1133">Transmembrane helix</keyword>
<proteinExistence type="inferred from homology"/>
<evidence type="ECO:0000256" key="1">
    <source>
        <dbReference type="ARBA" id="ARBA00004370"/>
    </source>
</evidence>
<feature type="transmembrane region" description="Helical" evidence="7">
    <location>
        <begin position="226"/>
        <end position="249"/>
    </location>
</feature>
<name>A0A8B7R4L9_HIPAR</name>
<protein>
    <submittedName>
        <fullName evidence="9">Synapse differentiation-inducing gene protein 1-like isoform X2</fullName>
    </submittedName>
</protein>
<keyword evidence="8" id="KW-1185">Reference proteome</keyword>
<evidence type="ECO:0000313" key="9">
    <source>
        <dbReference type="RefSeq" id="XP_019496009.1"/>
    </source>
</evidence>
<dbReference type="GeneID" id="109381617"/>
<evidence type="ECO:0000313" key="8">
    <source>
        <dbReference type="Proteomes" id="UP000694851"/>
    </source>
</evidence>
<dbReference type="OrthoDB" id="10018862at2759"/>
<keyword evidence="5 7" id="KW-0472">Membrane</keyword>
<gene>
    <name evidence="9" type="primary">SYNDIG1L</name>
</gene>
<dbReference type="GO" id="GO:0016020">
    <property type="term" value="C:membrane"/>
    <property type="evidence" value="ECO:0007669"/>
    <property type="project" value="UniProtKB-SubCell"/>
</dbReference>
<evidence type="ECO:0000256" key="7">
    <source>
        <dbReference type="SAM" id="Phobius"/>
    </source>
</evidence>